<reference evidence="1" key="2">
    <citation type="journal article" date="2015" name="Data Brief">
        <title>Shoot transcriptome of the giant reed, Arundo donax.</title>
        <authorList>
            <person name="Barrero R.A."/>
            <person name="Guerrero F.D."/>
            <person name="Moolhuijzen P."/>
            <person name="Goolsby J.A."/>
            <person name="Tidwell J."/>
            <person name="Bellgard S.E."/>
            <person name="Bellgard M.I."/>
        </authorList>
    </citation>
    <scope>NUCLEOTIDE SEQUENCE</scope>
    <source>
        <tissue evidence="1">Shoot tissue taken approximately 20 cm above the soil surface</tissue>
    </source>
</reference>
<proteinExistence type="predicted"/>
<protein>
    <submittedName>
        <fullName evidence="1">Uncharacterized protein</fullName>
    </submittedName>
</protein>
<evidence type="ECO:0000313" key="1">
    <source>
        <dbReference type="EMBL" id="JAD50574.1"/>
    </source>
</evidence>
<organism evidence="1">
    <name type="scientific">Arundo donax</name>
    <name type="common">Giant reed</name>
    <name type="synonym">Donax arundinaceus</name>
    <dbReference type="NCBI Taxonomy" id="35708"/>
    <lineage>
        <taxon>Eukaryota</taxon>
        <taxon>Viridiplantae</taxon>
        <taxon>Streptophyta</taxon>
        <taxon>Embryophyta</taxon>
        <taxon>Tracheophyta</taxon>
        <taxon>Spermatophyta</taxon>
        <taxon>Magnoliopsida</taxon>
        <taxon>Liliopsida</taxon>
        <taxon>Poales</taxon>
        <taxon>Poaceae</taxon>
        <taxon>PACMAD clade</taxon>
        <taxon>Arundinoideae</taxon>
        <taxon>Arundineae</taxon>
        <taxon>Arundo</taxon>
    </lineage>
</organism>
<reference evidence="1" key="1">
    <citation type="submission" date="2014-09" db="EMBL/GenBank/DDBJ databases">
        <authorList>
            <person name="Magalhaes I.L.F."/>
            <person name="Oliveira U."/>
            <person name="Santos F.R."/>
            <person name="Vidigal T.H.D.A."/>
            <person name="Brescovit A.D."/>
            <person name="Santos A.J."/>
        </authorList>
    </citation>
    <scope>NUCLEOTIDE SEQUENCE</scope>
    <source>
        <tissue evidence="1">Shoot tissue taken approximately 20 cm above the soil surface</tissue>
    </source>
</reference>
<dbReference type="AlphaFoldDB" id="A0A0A9AFX3"/>
<name>A0A0A9AFX3_ARUDO</name>
<accession>A0A0A9AFX3</accession>
<dbReference type="EMBL" id="GBRH01247321">
    <property type="protein sequence ID" value="JAD50574.1"/>
    <property type="molecule type" value="Transcribed_RNA"/>
</dbReference>
<sequence>MKVSAILHFDVFCVSLNHPASVTSSGYKVSLLIFMFADDG</sequence>